<feature type="region of interest" description="Disordered" evidence="7">
    <location>
        <begin position="565"/>
        <end position="611"/>
    </location>
</feature>
<organism evidence="10 11">
    <name type="scientific">Natrialba chahannaoensis JCM 10990</name>
    <dbReference type="NCBI Taxonomy" id="1227492"/>
    <lineage>
        <taxon>Archaea</taxon>
        <taxon>Methanobacteriati</taxon>
        <taxon>Methanobacteriota</taxon>
        <taxon>Stenosarchaea group</taxon>
        <taxon>Halobacteria</taxon>
        <taxon>Halobacteriales</taxon>
        <taxon>Natrialbaceae</taxon>
        <taxon>Natrialba</taxon>
    </lineage>
</organism>
<dbReference type="GO" id="GO:0004049">
    <property type="term" value="F:anthranilate synthase activity"/>
    <property type="evidence" value="ECO:0007669"/>
    <property type="project" value="UniProtKB-EC"/>
</dbReference>
<dbReference type="PANTHER" id="PTHR11236">
    <property type="entry name" value="AMINOBENZOATE/ANTHRANILATE SYNTHASE"/>
    <property type="match status" value="1"/>
</dbReference>
<evidence type="ECO:0000256" key="3">
    <source>
        <dbReference type="ARBA" id="ARBA00012266"/>
    </source>
</evidence>
<evidence type="ECO:0000256" key="1">
    <source>
        <dbReference type="ARBA" id="ARBA00004873"/>
    </source>
</evidence>
<dbReference type="EMBL" id="AOIN01000099">
    <property type="protein sequence ID" value="ELY93213.1"/>
    <property type="molecule type" value="Genomic_DNA"/>
</dbReference>
<dbReference type="SUPFAM" id="SSF56322">
    <property type="entry name" value="ADC synthase"/>
    <property type="match status" value="1"/>
</dbReference>
<dbReference type="Gene3D" id="3.60.120.10">
    <property type="entry name" value="Anthranilate synthase"/>
    <property type="match status" value="1"/>
</dbReference>
<dbReference type="PANTHER" id="PTHR11236:SF9">
    <property type="entry name" value="ANTHRANILATE SYNTHASE COMPONENT 1"/>
    <property type="match status" value="1"/>
</dbReference>
<comment type="caution">
    <text evidence="10">The sequence shown here is derived from an EMBL/GenBank/DDBJ whole genome shotgun (WGS) entry which is preliminary data.</text>
</comment>
<dbReference type="OrthoDB" id="25514at2157"/>
<name>M0A799_9EURY</name>
<keyword evidence="4" id="KW-0822">Tryptophan biosynthesis</keyword>
<dbReference type="InterPro" id="IPR019999">
    <property type="entry name" value="Anth_synth_I-like"/>
</dbReference>
<dbReference type="Pfam" id="PF04715">
    <property type="entry name" value="Anth_synt_I_N"/>
    <property type="match status" value="1"/>
</dbReference>
<evidence type="ECO:0000256" key="5">
    <source>
        <dbReference type="ARBA" id="ARBA00023141"/>
    </source>
</evidence>
<dbReference type="EC" id="4.1.3.27" evidence="3"/>
<feature type="domain" description="Chorismate-utilising enzyme C-terminal" evidence="8">
    <location>
        <begin position="280"/>
        <end position="550"/>
    </location>
</feature>
<keyword evidence="5" id="KW-0057">Aromatic amino acid biosynthesis</keyword>
<accession>M0A799</accession>
<dbReference type="AlphaFoldDB" id="M0A799"/>
<feature type="domain" description="Anthranilate synthase component I N-terminal" evidence="9">
    <location>
        <begin position="77"/>
        <end position="188"/>
    </location>
</feature>
<dbReference type="UniPathway" id="UPA00035">
    <property type="reaction ID" value="UER00040"/>
</dbReference>
<reference evidence="10 11" key="1">
    <citation type="journal article" date="2014" name="PLoS Genet.">
        <title>Phylogenetically driven sequencing of extremely halophilic archaea reveals strategies for static and dynamic osmo-response.</title>
        <authorList>
            <person name="Becker E.A."/>
            <person name="Seitzer P.M."/>
            <person name="Tritt A."/>
            <person name="Larsen D."/>
            <person name="Krusor M."/>
            <person name="Yao A.I."/>
            <person name="Wu D."/>
            <person name="Madern D."/>
            <person name="Eisen J.A."/>
            <person name="Darling A.E."/>
            <person name="Facciotti M.T."/>
        </authorList>
    </citation>
    <scope>NUCLEOTIDE SEQUENCE [LARGE SCALE GENOMIC DNA]</scope>
    <source>
        <strain evidence="10 11">JCM 10990</strain>
    </source>
</reference>
<dbReference type="InterPro" id="IPR006805">
    <property type="entry name" value="Anth_synth_I_N"/>
</dbReference>
<evidence type="ECO:0000313" key="10">
    <source>
        <dbReference type="EMBL" id="ELY93213.1"/>
    </source>
</evidence>
<dbReference type="PRINTS" id="PR00095">
    <property type="entry name" value="ANTSNTHASEI"/>
</dbReference>
<evidence type="ECO:0000259" key="8">
    <source>
        <dbReference type="Pfam" id="PF00425"/>
    </source>
</evidence>
<keyword evidence="4" id="KW-0028">Amino-acid biosynthesis</keyword>
<dbReference type="InterPro" id="IPR005801">
    <property type="entry name" value="ADC_synthase"/>
</dbReference>
<comment type="pathway">
    <text evidence="1">Amino-acid biosynthesis; L-tryptophan biosynthesis; L-tryptophan from chorismate: step 1/5.</text>
</comment>
<dbReference type="Proteomes" id="UP000011693">
    <property type="component" value="Unassembled WGS sequence"/>
</dbReference>
<evidence type="ECO:0000313" key="11">
    <source>
        <dbReference type="Proteomes" id="UP000011693"/>
    </source>
</evidence>
<evidence type="ECO:0000256" key="6">
    <source>
        <dbReference type="ARBA" id="ARBA00047683"/>
    </source>
</evidence>
<sequence length="611" mass="66083">MSEPRVVTSFESFRAALESADGETGRSDGTARGPIRVPVEVTTTVTDPFLAYRRARVGRSRDAITGEQTDGFDTNGAFLETTGGQPGWGYFGVEPVDRLRVTPDAVTRQRSDETDEATGASAPTLAALEGLLETDGLARGNCTVPYPCGVIGWLSYDVARELEDLPESAVDDRGLPQLEVATYDRLVSWEEPIEGDEVTLRITACPRVRGLSNAASADPSTASTALAADPVYSRDDLEAAYEHGRDRALELARRVQDGDATIGEPPIDTTESTFESTCGRETFAERVRRVKEYIRDGDTFQANISQRLVAPAAVHPVAAYDALRRVNPAPYSCLLEFGAADLVSASPELLLEREVAHTSTADRGHRSRAHANDYVRTEPIAGTRPRGGTPEQDAELEADLLADEKERAEHAMLVDLERNDLGKVCEYGSVEVSEYRRVDRYAEVMHLVSDVTGRLRADETLADAIAAVFPGGTITGAPKPRTMEIIDELESTRRGPYTGSVGIFGFDGRATLNIVIRTLVRQDAEYHLRVGAGIVHDSEPELEYDETLAKARALVNAVDDALGERAEMGVDGDGERDGVSEDGERDGMSGNGECDGVSGERNEMNGGDPDE</sequence>
<feature type="compositionally biased region" description="Basic and acidic residues" evidence="7">
    <location>
        <begin position="565"/>
        <end position="579"/>
    </location>
</feature>
<dbReference type="RefSeq" id="WP_006169457.1">
    <property type="nucleotide sequence ID" value="NZ_AOIN01000099.1"/>
</dbReference>
<gene>
    <name evidence="10" type="ORF">C482_19626</name>
</gene>
<comment type="similarity">
    <text evidence="2">Belongs to the anthranilate synthase component I family.</text>
</comment>
<comment type="catalytic activity">
    <reaction evidence="6">
        <text>chorismate + L-glutamine = anthranilate + pyruvate + L-glutamate + H(+)</text>
        <dbReference type="Rhea" id="RHEA:21732"/>
        <dbReference type="ChEBI" id="CHEBI:15361"/>
        <dbReference type="ChEBI" id="CHEBI:15378"/>
        <dbReference type="ChEBI" id="CHEBI:16567"/>
        <dbReference type="ChEBI" id="CHEBI:29748"/>
        <dbReference type="ChEBI" id="CHEBI:29985"/>
        <dbReference type="ChEBI" id="CHEBI:58359"/>
        <dbReference type="EC" id="4.1.3.27"/>
    </reaction>
</comment>
<dbReference type="GO" id="GO:0000162">
    <property type="term" value="P:L-tryptophan biosynthetic process"/>
    <property type="evidence" value="ECO:0007669"/>
    <property type="project" value="UniProtKB-UniPathway"/>
</dbReference>
<evidence type="ECO:0000256" key="2">
    <source>
        <dbReference type="ARBA" id="ARBA00009562"/>
    </source>
</evidence>
<keyword evidence="11" id="KW-1185">Reference proteome</keyword>
<evidence type="ECO:0000259" key="9">
    <source>
        <dbReference type="Pfam" id="PF04715"/>
    </source>
</evidence>
<protein>
    <recommendedName>
        <fullName evidence="3">anthranilate synthase</fullName>
        <ecNumber evidence="3">4.1.3.27</ecNumber>
    </recommendedName>
</protein>
<dbReference type="Pfam" id="PF00425">
    <property type="entry name" value="Chorismate_bind"/>
    <property type="match status" value="1"/>
</dbReference>
<dbReference type="STRING" id="1227492.C482_19626"/>
<proteinExistence type="inferred from homology"/>
<dbReference type="PATRIC" id="fig|1227492.4.peg.3902"/>
<dbReference type="InterPro" id="IPR015890">
    <property type="entry name" value="Chorismate_C"/>
</dbReference>
<evidence type="ECO:0000256" key="7">
    <source>
        <dbReference type="SAM" id="MobiDB-lite"/>
    </source>
</evidence>
<evidence type="ECO:0000256" key="4">
    <source>
        <dbReference type="ARBA" id="ARBA00022822"/>
    </source>
</evidence>